<name>A0ABQ6DW75_9GAMM</name>
<sequence>MKNPNIYAGYRYPAQIISHTVWLYHRFTLSFRDIEELLSVRGVVVSYETIRQWCKKYGSIYCNQIKKSRGQLGDTWYLDEVFIKINGVLHYLWRAVDQDGDEIDILVQKRKNKKAAMRFFKQLLKGEKGTPLKVVTDKLKSYSAAKKELIPSVEHSTVQYENNRCELSHQPTRQQEKQMRKFKSHGQAQRFLSCHGVVNNLFRPGRHLLKAKHYRTFRDRSFAEWDRVSCVQNLD</sequence>
<keyword evidence="2" id="KW-0238">DNA-binding</keyword>
<evidence type="ECO:0000259" key="4">
    <source>
        <dbReference type="Pfam" id="PF13610"/>
    </source>
</evidence>
<evidence type="ECO:0000256" key="2">
    <source>
        <dbReference type="ARBA" id="ARBA00023125"/>
    </source>
</evidence>
<protein>
    <submittedName>
        <fullName evidence="5">IS6 family transposase</fullName>
    </submittedName>
</protein>
<keyword evidence="1" id="KW-0815">Transposition</keyword>
<dbReference type="InterPro" id="IPR052183">
    <property type="entry name" value="IS_Transposase"/>
</dbReference>
<dbReference type="InterPro" id="IPR032874">
    <property type="entry name" value="DDE_dom"/>
</dbReference>
<organism evidence="5 6">
    <name type="scientific">Psychromonas marina</name>
    <dbReference type="NCBI Taxonomy" id="88364"/>
    <lineage>
        <taxon>Bacteria</taxon>
        <taxon>Pseudomonadati</taxon>
        <taxon>Pseudomonadota</taxon>
        <taxon>Gammaproteobacteria</taxon>
        <taxon>Alteromonadales</taxon>
        <taxon>Psychromonadaceae</taxon>
        <taxon>Psychromonas</taxon>
    </lineage>
</organism>
<dbReference type="EMBL" id="BSPQ01000001">
    <property type="protein sequence ID" value="GLS88981.1"/>
    <property type="molecule type" value="Genomic_DNA"/>
</dbReference>
<keyword evidence="3" id="KW-0233">DNA recombination</keyword>
<evidence type="ECO:0000256" key="1">
    <source>
        <dbReference type="ARBA" id="ARBA00022578"/>
    </source>
</evidence>
<gene>
    <name evidence="5" type="ORF">GCM10007916_00480</name>
</gene>
<accession>A0ABQ6DW75</accession>
<dbReference type="PANTHER" id="PTHR35528">
    <property type="entry name" value="BLL1675 PROTEIN"/>
    <property type="match status" value="1"/>
</dbReference>
<dbReference type="InterPro" id="IPR047930">
    <property type="entry name" value="Transpos_IS6"/>
</dbReference>
<comment type="caution">
    <text evidence="5">The sequence shown here is derived from an EMBL/GenBank/DDBJ whole genome shotgun (WGS) entry which is preliminary data.</text>
</comment>
<keyword evidence="6" id="KW-1185">Reference proteome</keyword>
<evidence type="ECO:0000313" key="6">
    <source>
        <dbReference type="Proteomes" id="UP001157353"/>
    </source>
</evidence>
<dbReference type="PANTHER" id="PTHR35528:SF3">
    <property type="entry name" value="BLL1675 PROTEIN"/>
    <property type="match status" value="1"/>
</dbReference>
<dbReference type="Proteomes" id="UP001157353">
    <property type="component" value="Unassembled WGS sequence"/>
</dbReference>
<evidence type="ECO:0000256" key="3">
    <source>
        <dbReference type="ARBA" id="ARBA00023172"/>
    </source>
</evidence>
<evidence type="ECO:0000313" key="5">
    <source>
        <dbReference type="EMBL" id="GLS88981.1"/>
    </source>
</evidence>
<reference evidence="6" key="1">
    <citation type="journal article" date="2019" name="Int. J. Syst. Evol. Microbiol.">
        <title>The Global Catalogue of Microorganisms (GCM) 10K type strain sequencing project: providing services to taxonomists for standard genome sequencing and annotation.</title>
        <authorList>
            <consortium name="The Broad Institute Genomics Platform"/>
            <consortium name="The Broad Institute Genome Sequencing Center for Infectious Disease"/>
            <person name="Wu L."/>
            <person name="Ma J."/>
        </authorList>
    </citation>
    <scope>NUCLEOTIDE SEQUENCE [LARGE SCALE GENOMIC DNA]</scope>
    <source>
        <strain evidence="6">NBRC 103166</strain>
    </source>
</reference>
<feature type="domain" description="DDE" evidence="4">
    <location>
        <begin position="75"/>
        <end position="203"/>
    </location>
</feature>
<dbReference type="NCBIfam" id="NF033587">
    <property type="entry name" value="transpos_IS6"/>
    <property type="match status" value="1"/>
</dbReference>
<dbReference type="Pfam" id="PF13610">
    <property type="entry name" value="DDE_Tnp_IS240"/>
    <property type="match status" value="1"/>
</dbReference>
<proteinExistence type="predicted"/>
<dbReference type="RefSeq" id="WP_284202106.1">
    <property type="nucleotide sequence ID" value="NZ_BSPQ01000001.1"/>
</dbReference>